<proteinExistence type="predicted"/>
<accession>A0A6L6QBM8</accession>
<dbReference type="OrthoDB" id="9798172at2"/>
<dbReference type="AlphaFoldDB" id="A0A6L6QBM8"/>
<gene>
    <name evidence="1" type="ORF">GM658_04885</name>
</gene>
<dbReference type="EMBL" id="WNKX01000003">
    <property type="protein sequence ID" value="MTW09928.1"/>
    <property type="molecule type" value="Genomic_DNA"/>
</dbReference>
<keyword evidence="2" id="KW-1185">Reference proteome</keyword>
<evidence type="ECO:0000313" key="2">
    <source>
        <dbReference type="Proteomes" id="UP000472320"/>
    </source>
</evidence>
<protein>
    <submittedName>
        <fullName evidence="1">Uncharacterized protein</fullName>
    </submittedName>
</protein>
<comment type="caution">
    <text evidence="1">The sequence shown here is derived from an EMBL/GenBank/DDBJ whole genome shotgun (WGS) entry which is preliminary data.</text>
</comment>
<organism evidence="1 2">
    <name type="scientific">Massilia eburnea</name>
    <dbReference type="NCBI Taxonomy" id="1776165"/>
    <lineage>
        <taxon>Bacteria</taxon>
        <taxon>Pseudomonadati</taxon>
        <taxon>Pseudomonadota</taxon>
        <taxon>Betaproteobacteria</taxon>
        <taxon>Burkholderiales</taxon>
        <taxon>Oxalobacteraceae</taxon>
        <taxon>Telluria group</taxon>
        <taxon>Massilia</taxon>
    </lineage>
</organism>
<name>A0A6L6QBM8_9BURK</name>
<reference evidence="1 2" key="1">
    <citation type="submission" date="2019-11" db="EMBL/GenBank/DDBJ databases">
        <title>Type strains purchased from KCTC, JCM and DSMZ.</title>
        <authorList>
            <person name="Lu H."/>
        </authorList>
    </citation>
    <scope>NUCLEOTIDE SEQUENCE [LARGE SCALE GENOMIC DNA]</scope>
    <source>
        <strain evidence="1 2">JCM 31587</strain>
    </source>
</reference>
<evidence type="ECO:0000313" key="1">
    <source>
        <dbReference type="EMBL" id="MTW09928.1"/>
    </source>
</evidence>
<dbReference type="RefSeq" id="WP_155452889.1">
    <property type="nucleotide sequence ID" value="NZ_WNKX01000003.1"/>
</dbReference>
<sequence length="125" mass="13933">MSSSAIPNDIRRYLMQCVPSVPYIEAVLLMRESRQPWQADALGRRLYLGVDDAQQLLARMHADGLAAEDAGGLRYGPNAPELEDLWSRLAVVYAQHLIEVSTLIHTKTSGKAQILADAFVWRKGK</sequence>
<dbReference type="Proteomes" id="UP000472320">
    <property type="component" value="Unassembled WGS sequence"/>
</dbReference>